<keyword evidence="2 5" id="KW-0812">Transmembrane</keyword>
<evidence type="ECO:0000313" key="7">
    <source>
        <dbReference type="EMBL" id="MVT08574.1"/>
    </source>
</evidence>
<dbReference type="Pfam" id="PF26002">
    <property type="entry name" value="Beta-barrel_AprE"/>
    <property type="match status" value="1"/>
</dbReference>
<dbReference type="EMBL" id="WRXN01000003">
    <property type="protein sequence ID" value="MVT08574.1"/>
    <property type="molecule type" value="Genomic_DNA"/>
</dbReference>
<accession>A0A7K1U2I0</accession>
<dbReference type="PANTHER" id="PTHR30386:SF26">
    <property type="entry name" value="TRANSPORT PROTEIN COMB"/>
    <property type="match status" value="1"/>
</dbReference>
<sequence length="382" mass="43098">MPSLFPAAIMERSVFTWLPRVKTGTQVIYIIVLLVVLIALAALPFIYVDVSVSASGLVRPIAEKTELYNLVAGTIEEVLVTDGASIRSGQVLMRLRQDINDSKMVQNSFEISQRELQIHDLSLLAAGSGGASLRSAQYRQQYSQYISSLSEQAATVDKLRADMNTYEKLFHEKVVARQEYLDRKYEYEKSRAAYQSAIQQQRSVWSNELNQLRLEDNRLRAENHQLSKEKEWNLIKAPVSGTLQQFTGKYPGGFVRAGELLGVISPDSSLLAECYVSPRDIGYLEKGMPVSFQVDAFNYNEWGIVKGKVLSVDNDFTLVNNEPVFKVKCSFVSTELSTPKGIKASLKKGMTLQSRFILTRRSLFQLLYDKADDWVNPNRKKA</sequence>
<evidence type="ECO:0000256" key="5">
    <source>
        <dbReference type="SAM" id="Phobius"/>
    </source>
</evidence>
<dbReference type="AlphaFoldDB" id="A0A7K1U2I0"/>
<dbReference type="InterPro" id="IPR050739">
    <property type="entry name" value="MFP"/>
</dbReference>
<gene>
    <name evidence="7" type="ORF">GO493_09910</name>
</gene>
<dbReference type="PANTHER" id="PTHR30386">
    <property type="entry name" value="MEMBRANE FUSION SUBUNIT OF EMRAB-TOLC MULTIDRUG EFFLUX PUMP"/>
    <property type="match status" value="1"/>
</dbReference>
<feature type="domain" description="AprE-like beta-barrel" evidence="6">
    <location>
        <begin position="270"/>
        <end position="354"/>
    </location>
</feature>
<keyword evidence="3 5" id="KW-1133">Transmembrane helix</keyword>
<dbReference type="GO" id="GO:0016020">
    <property type="term" value="C:membrane"/>
    <property type="evidence" value="ECO:0007669"/>
    <property type="project" value="UniProtKB-SubCell"/>
</dbReference>
<keyword evidence="8" id="KW-1185">Reference proteome</keyword>
<evidence type="ECO:0000259" key="6">
    <source>
        <dbReference type="Pfam" id="PF26002"/>
    </source>
</evidence>
<dbReference type="InterPro" id="IPR058982">
    <property type="entry name" value="Beta-barrel_AprE"/>
</dbReference>
<dbReference type="Gene3D" id="2.40.30.170">
    <property type="match status" value="1"/>
</dbReference>
<evidence type="ECO:0000256" key="4">
    <source>
        <dbReference type="ARBA" id="ARBA00023136"/>
    </source>
</evidence>
<dbReference type="Proteomes" id="UP000461730">
    <property type="component" value="Unassembled WGS sequence"/>
</dbReference>
<feature type="transmembrane region" description="Helical" evidence="5">
    <location>
        <begin position="27"/>
        <end position="47"/>
    </location>
</feature>
<evidence type="ECO:0000256" key="2">
    <source>
        <dbReference type="ARBA" id="ARBA00022692"/>
    </source>
</evidence>
<keyword evidence="4 5" id="KW-0472">Membrane</keyword>
<dbReference type="PRINTS" id="PR01490">
    <property type="entry name" value="RTXTOXIND"/>
</dbReference>
<organism evidence="7 8">
    <name type="scientific">Chitinophaga tropicalis</name>
    <dbReference type="NCBI Taxonomy" id="2683588"/>
    <lineage>
        <taxon>Bacteria</taxon>
        <taxon>Pseudomonadati</taxon>
        <taxon>Bacteroidota</taxon>
        <taxon>Chitinophagia</taxon>
        <taxon>Chitinophagales</taxon>
        <taxon>Chitinophagaceae</taxon>
        <taxon>Chitinophaga</taxon>
    </lineage>
</organism>
<dbReference type="RefSeq" id="WP_157305991.1">
    <property type="nucleotide sequence ID" value="NZ_WRXN01000003.1"/>
</dbReference>
<name>A0A7K1U2I0_9BACT</name>
<evidence type="ECO:0000313" key="8">
    <source>
        <dbReference type="Proteomes" id="UP000461730"/>
    </source>
</evidence>
<evidence type="ECO:0000256" key="3">
    <source>
        <dbReference type="ARBA" id="ARBA00022989"/>
    </source>
</evidence>
<reference evidence="7 8" key="1">
    <citation type="submission" date="2019-12" db="EMBL/GenBank/DDBJ databases">
        <title>Chitinophaga sp. strain ysch24 (GDMCC 1.1355), whole genome shotgun sequence.</title>
        <authorList>
            <person name="Zhang X."/>
        </authorList>
    </citation>
    <scope>NUCLEOTIDE SEQUENCE [LARGE SCALE GENOMIC DNA]</scope>
    <source>
        <strain evidence="8">ysch24</strain>
    </source>
</reference>
<evidence type="ECO:0000256" key="1">
    <source>
        <dbReference type="ARBA" id="ARBA00004167"/>
    </source>
</evidence>
<protein>
    <submittedName>
        <fullName evidence="7">HlyD family efflux transporter periplasmic adaptor subunit</fullName>
    </submittedName>
</protein>
<comment type="subcellular location">
    <subcellularLocation>
        <location evidence="1">Membrane</location>
        <topology evidence="1">Single-pass membrane protein</topology>
    </subcellularLocation>
</comment>
<comment type="caution">
    <text evidence="7">The sequence shown here is derived from an EMBL/GenBank/DDBJ whole genome shotgun (WGS) entry which is preliminary data.</text>
</comment>
<proteinExistence type="predicted"/>